<evidence type="ECO:0000256" key="1">
    <source>
        <dbReference type="SAM" id="SignalP"/>
    </source>
</evidence>
<dbReference type="GeneID" id="85018439"/>
<evidence type="ECO:0000313" key="3">
    <source>
        <dbReference type="Proteomes" id="UP000182771"/>
    </source>
</evidence>
<dbReference type="InterPro" id="IPR025415">
    <property type="entry name" value="DUF4141"/>
</dbReference>
<organism evidence="2 3">
    <name type="scientific">Capnocytophaga granulosa</name>
    <dbReference type="NCBI Taxonomy" id="45242"/>
    <lineage>
        <taxon>Bacteria</taxon>
        <taxon>Pseudomonadati</taxon>
        <taxon>Bacteroidota</taxon>
        <taxon>Flavobacteriia</taxon>
        <taxon>Flavobacteriales</taxon>
        <taxon>Flavobacteriaceae</taxon>
        <taxon>Capnocytophaga</taxon>
    </lineage>
</organism>
<protein>
    <recommendedName>
        <fullName evidence="4">P-type conjugative transfer protein TrbJ</fullName>
    </recommendedName>
</protein>
<name>A0A1H2ZU86_9FLAO</name>
<comment type="caution">
    <text evidence="2">The sequence shown here is derived from an EMBL/GenBank/DDBJ whole genome shotgun (WGS) entry which is preliminary data.</text>
</comment>
<dbReference type="Pfam" id="PF13605">
    <property type="entry name" value="DUF4141"/>
    <property type="match status" value="1"/>
</dbReference>
<sequence>MKKMLLTGLFAITMLASPKLSAQWVVTDPTNFAQSIINTTQQIVQTSSTAKNMLNNFREVEKLYNQGKEYYDALKKVNNLVKDARKVQETVLLVGDISKMYVTNFKKMSQDPNFSSQELSAIANGYSKLLGESSKLLKDLQQIVNSSSLSMNDKERMDIIDKVHKEVKEYYNLVRYYTQKNISVSYLRAKKQNDAQKVLSLYGTELKYW</sequence>
<dbReference type="EMBL" id="FNND01000015">
    <property type="protein sequence ID" value="SDX20418.1"/>
    <property type="molecule type" value="Genomic_DNA"/>
</dbReference>
<feature type="signal peptide" evidence="1">
    <location>
        <begin position="1"/>
        <end position="22"/>
    </location>
</feature>
<dbReference type="AlphaFoldDB" id="A0A1H2ZU86"/>
<keyword evidence="1" id="KW-0732">Signal</keyword>
<evidence type="ECO:0008006" key="4">
    <source>
        <dbReference type="Google" id="ProtNLM"/>
    </source>
</evidence>
<dbReference type="RefSeq" id="WP_009744749.1">
    <property type="nucleotide sequence ID" value="NZ_FNND01000015.1"/>
</dbReference>
<reference evidence="2 3" key="1">
    <citation type="submission" date="2016-10" db="EMBL/GenBank/DDBJ databases">
        <authorList>
            <person name="Varghese N."/>
            <person name="Submissions S."/>
        </authorList>
    </citation>
    <scope>NUCLEOTIDE SEQUENCE [LARGE SCALE GENOMIC DNA]</scope>
    <source>
        <strain evidence="2 3">DSM 11449</strain>
    </source>
</reference>
<proteinExistence type="predicted"/>
<keyword evidence="3" id="KW-1185">Reference proteome</keyword>
<accession>A0A1H2ZU86</accession>
<feature type="chain" id="PRO_5028952909" description="P-type conjugative transfer protein TrbJ" evidence="1">
    <location>
        <begin position="23"/>
        <end position="209"/>
    </location>
</feature>
<dbReference type="Proteomes" id="UP000182771">
    <property type="component" value="Unassembled WGS sequence"/>
</dbReference>
<evidence type="ECO:0000313" key="2">
    <source>
        <dbReference type="EMBL" id="SDX20418.1"/>
    </source>
</evidence>
<gene>
    <name evidence="2" type="ORF">SAMN05444420_1154</name>
</gene>
<dbReference type="OrthoDB" id="652689at2"/>